<feature type="region of interest" description="Disordered" evidence="3">
    <location>
        <begin position="561"/>
        <end position="581"/>
    </location>
</feature>
<dbReference type="InterPro" id="IPR036427">
    <property type="entry name" value="Bromodomain-like_sf"/>
</dbReference>
<feature type="region of interest" description="Disordered" evidence="3">
    <location>
        <begin position="1"/>
        <end position="21"/>
    </location>
</feature>
<evidence type="ECO:0000256" key="1">
    <source>
        <dbReference type="ARBA" id="ARBA00023117"/>
    </source>
</evidence>
<evidence type="ECO:0000313" key="5">
    <source>
        <dbReference type="EMBL" id="THH19529.1"/>
    </source>
</evidence>
<organism evidence="5 6">
    <name type="scientific">Antrodiella citrinella</name>
    <dbReference type="NCBI Taxonomy" id="2447956"/>
    <lineage>
        <taxon>Eukaryota</taxon>
        <taxon>Fungi</taxon>
        <taxon>Dikarya</taxon>
        <taxon>Basidiomycota</taxon>
        <taxon>Agaricomycotina</taxon>
        <taxon>Agaricomycetes</taxon>
        <taxon>Polyporales</taxon>
        <taxon>Steccherinaceae</taxon>
        <taxon>Antrodiella</taxon>
    </lineage>
</organism>
<keyword evidence="1 2" id="KW-0103">Bromodomain</keyword>
<evidence type="ECO:0000259" key="4">
    <source>
        <dbReference type="PROSITE" id="PS50014"/>
    </source>
</evidence>
<dbReference type="SUPFAM" id="SSF47370">
    <property type="entry name" value="Bromodomain"/>
    <property type="match status" value="1"/>
</dbReference>
<feature type="compositionally biased region" description="Acidic residues" evidence="3">
    <location>
        <begin position="166"/>
        <end position="184"/>
    </location>
</feature>
<feature type="domain" description="Bromo" evidence="4">
    <location>
        <begin position="79"/>
        <end position="136"/>
    </location>
</feature>
<accession>A0A4S4M378</accession>
<evidence type="ECO:0000256" key="3">
    <source>
        <dbReference type="SAM" id="MobiDB-lite"/>
    </source>
</evidence>
<dbReference type="InterPro" id="IPR051831">
    <property type="entry name" value="Bromodomain_contain_prot"/>
</dbReference>
<evidence type="ECO:0000313" key="6">
    <source>
        <dbReference type="Proteomes" id="UP000308730"/>
    </source>
</evidence>
<dbReference type="InterPro" id="IPR001487">
    <property type="entry name" value="Bromodomain"/>
</dbReference>
<gene>
    <name evidence="5" type="ORF">EUX98_g8760</name>
</gene>
<dbReference type="PROSITE" id="PS50014">
    <property type="entry name" value="BROMODOMAIN_2"/>
    <property type="match status" value="1"/>
</dbReference>
<dbReference type="PRINTS" id="PR00503">
    <property type="entry name" value="BROMODOMAIN"/>
</dbReference>
<sequence length="630" mass="69846">MDDFEFPSADNVQAESSHNASRGSGLRLVIPSLKTLQALKNKKKGKHAVFLDTPVQKIPRPLKLKPLKEVLTKLLAQVKKKDDYAFFLQPVDTSKVTGYEDVVKQPMDLGTMTTKADLRLVTGNAKLFNPAGTIFYTEAERIEAYALQHIAKAAATVIEVETDWNVDVENDGEPTANVDDDAEDGREKSTVADGSVRARSPSVASTGTPMAGPVRARQTKGKKKAGMLSETLEDDGHLPGYKDGVGVFPPGSDFAEVMLSLKLKGKRYRTKKERMRMERGGPPYHVDGSIDYPEIDQLVQDSRNKSTAVDYSSADRLLQAIRGSVDRNLPDYDLTVQPNTTESEEAYWRAKVAPAEDYVRDVVYGGVEGLAYVRSLATFIHHDDRDPQIPYEEPPEGLGMPLSRWVIENVVDPLTDGRHRLLRETAAHLQSPHPQPTSVTHLIDRSVRLLPQAMKDLATLRGMSGQHLDMAALIKKPEELFIADDVWAGAAYMDAQRQRLEDEQEKALVESPDKNAADYLAFAIQSHQEAEATKPKPTFEGPDVLLHALNWSADVIQELANKPKAKDDDAMDVDGEEKPEEDPYLRRLRLNLLALSKRAPLDKVARLPVELVPMHIRHVIPTLESAPSAS</sequence>
<dbReference type="Gene3D" id="1.20.920.10">
    <property type="entry name" value="Bromodomain-like"/>
    <property type="match status" value="1"/>
</dbReference>
<keyword evidence="6" id="KW-1185">Reference proteome</keyword>
<dbReference type="AlphaFoldDB" id="A0A4S4M378"/>
<feature type="region of interest" description="Disordered" evidence="3">
    <location>
        <begin position="166"/>
        <end position="225"/>
    </location>
</feature>
<name>A0A4S4M378_9APHY</name>
<dbReference type="GO" id="GO:0005634">
    <property type="term" value="C:nucleus"/>
    <property type="evidence" value="ECO:0007669"/>
    <property type="project" value="TreeGrafter"/>
</dbReference>
<dbReference type="GO" id="GO:0006357">
    <property type="term" value="P:regulation of transcription by RNA polymerase II"/>
    <property type="evidence" value="ECO:0007669"/>
    <property type="project" value="TreeGrafter"/>
</dbReference>
<dbReference type="Pfam" id="PF00439">
    <property type="entry name" value="Bromodomain"/>
    <property type="match status" value="1"/>
</dbReference>
<feature type="compositionally biased region" description="Polar residues" evidence="3">
    <location>
        <begin position="10"/>
        <end position="21"/>
    </location>
</feature>
<dbReference type="GO" id="GO:0006325">
    <property type="term" value="P:chromatin organization"/>
    <property type="evidence" value="ECO:0007669"/>
    <property type="project" value="UniProtKB-ARBA"/>
</dbReference>
<dbReference type="PANTHER" id="PTHR22881:SF27">
    <property type="entry name" value="BROMODOMAIN CONTAINING 7_9"/>
    <property type="match status" value="1"/>
</dbReference>
<reference evidence="5 6" key="1">
    <citation type="submission" date="2019-02" db="EMBL/GenBank/DDBJ databases">
        <title>Genome sequencing of the rare red list fungi Antrodiella citrinella (Flaviporus citrinellus).</title>
        <authorList>
            <person name="Buettner E."/>
            <person name="Kellner H."/>
        </authorList>
    </citation>
    <scope>NUCLEOTIDE SEQUENCE [LARGE SCALE GENOMIC DNA]</scope>
    <source>
        <strain evidence="5 6">DSM 108506</strain>
    </source>
</reference>
<evidence type="ECO:0000256" key="2">
    <source>
        <dbReference type="PROSITE-ProRule" id="PRU00035"/>
    </source>
</evidence>
<dbReference type="SMART" id="SM00297">
    <property type="entry name" value="BROMO"/>
    <property type="match status" value="1"/>
</dbReference>
<dbReference type="EMBL" id="SGPM01000534">
    <property type="protein sequence ID" value="THH19529.1"/>
    <property type="molecule type" value="Genomic_DNA"/>
</dbReference>
<proteinExistence type="predicted"/>
<feature type="compositionally biased region" description="Acidic residues" evidence="3">
    <location>
        <begin position="569"/>
        <end position="581"/>
    </location>
</feature>
<protein>
    <recommendedName>
        <fullName evidence="4">Bromo domain-containing protein</fullName>
    </recommendedName>
</protein>
<dbReference type="PANTHER" id="PTHR22881">
    <property type="entry name" value="BROMODOMAIN CONTAINING PROTEIN"/>
    <property type="match status" value="1"/>
</dbReference>
<dbReference type="Proteomes" id="UP000308730">
    <property type="component" value="Unassembled WGS sequence"/>
</dbReference>
<dbReference type="OrthoDB" id="21449at2759"/>
<comment type="caution">
    <text evidence="5">The sequence shown here is derived from an EMBL/GenBank/DDBJ whole genome shotgun (WGS) entry which is preliminary data.</text>
</comment>